<reference evidence="1" key="1">
    <citation type="submission" date="2014-09" db="EMBL/GenBank/DDBJ databases">
        <title>Genome sequence of the luminous mushroom Mycena chlorophos for searching fungal bioluminescence genes.</title>
        <authorList>
            <person name="Tanaka Y."/>
            <person name="Kasuga D."/>
            <person name="Oba Y."/>
            <person name="Hase S."/>
            <person name="Sato K."/>
            <person name="Oba Y."/>
            <person name="Sakakibara Y."/>
        </authorList>
    </citation>
    <scope>NUCLEOTIDE SEQUENCE</scope>
</reference>
<keyword evidence="2" id="KW-1185">Reference proteome</keyword>
<evidence type="ECO:0000313" key="2">
    <source>
        <dbReference type="Proteomes" id="UP000815677"/>
    </source>
</evidence>
<organism evidence="1 2">
    <name type="scientific">Mycena chlorophos</name>
    <name type="common">Agaric fungus</name>
    <name type="synonym">Agaricus chlorophos</name>
    <dbReference type="NCBI Taxonomy" id="658473"/>
    <lineage>
        <taxon>Eukaryota</taxon>
        <taxon>Fungi</taxon>
        <taxon>Dikarya</taxon>
        <taxon>Basidiomycota</taxon>
        <taxon>Agaricomycotina</taxon>
        <taxon>Agaricomycetes</taxon>
        <taxon>Agaricomycetidae</taxon>
        <taxon>Agaricales</taxon>
        <taxon>Marasmiineae</taxon>
        <taxon>Mycenaceae</taxon>
        <taxon>Mycena</taxon>
    </lineage>
</organism>
<dbReference type="Proteomes" id="UP000815677">
    <property type="component" value="Unassembled WGS sequence"/>
</dbReference>
<dbReference type="EMBL" id="DF849775">
    <property type="protein sequence ID" value="GAT58807.1"/>
    <property type="molecule type" value="Genomic_DNA"/>
</dbReference>
<accession>A0ABQ0M7I3</accession>
<gene>
    <name evidence="1" type="ORF">MCHLO_15190</name>
</gene>
<proteinExistence type="predicted"/>
<sequence length="500" mass="55787">MHGELARVADYQYGRIHTLNVSWFGEGVLIYEQQDLLSDIAPTLVVLSVDASLSRSLEEFIAFMMPDIVAAARLRSLSLCAIPDTYKRLRETDDEEIFETHRAALELSQLPVSLTALSLGCVRLIPVERGPQNGPLPALTHLTLKECHPVALPLLFHVLRNSPQLRTLTLERNFNTSDERTGSSPESAQTEPIALNQLQTLTLVEHRDPFNAFLLRTTFPDSTKLTLRIVENKVDMRDVLPVIELTRRLRFPATANTLVLDRHPSYDHLGYTIHLSYRRPGHEFNQHNPDNGETITSFFAFTFIPQAGEETPVVHSLLQAFTHAGATRMVSELVLVQAHALSGSIWDGMQLHVPALSRIVLALPRGNTKAATGLLEMLTRVVNEAEGSVPLPLRTIELDLHPNPVGQQLDPPPVDSDPEKNCDCDWTQLDADFFPALHSFLVALVNVNVEMRESERDKWDVVGGKAASVEGLVDVDRLELRLVPKSVPVPRRINQGYMPV</sequence>
<protein>
    <recommendedName>
        <fullName evidence="3">F-box domain-containing protein</fullName>
    </recommendedName>
</protein>
<evidence type="ECO:0008006" key="3">
    <source>
        <dbReference type="Google" id="ProtNLM"/>
    </source>
</evidence>
<evidence type="ECO:0000313" key="1">
    <source>
        <dbReference type="EMBL" id="GAT58807.1"/>
    </source>
</evidence>
<dbReference type="SUPFAM" id="SSF52047">
    <property type="entry name" value="RNI-like"/>
    <property type="match status" value="1"/>
</dbReference>
<name>A0ABQ0M7I3_MYCCL</name>